<organism evidence="1 2">
    <name type="scientific">Kouleothrix aurantiaca</name>
    <dbReference type="NCBI Taxonomy" id="186479"/>
    <lineage>
        <taxon>Bacteria</taxon>
        <taxon>Bacillati</taxon>
        <taxon>Chloroflexota</taxon>
        <taxon>Chloroflexia</taxon>
        <taxon>Chloroflexales</taxon>
        <taxon>Roseiflexineae</taxon>
        <taxon>Roseiflexaceae</taxon>
        <taxon>Kouleothrix</taxon>
    </lineage>
</organism>
<evidence type="ECO:0000313" key="2">
    <source>
        <dbReference type="Proteomes" id="UP000050509"/>
    </source>
</evidence>
<sequence length="220" mass="24516">QRGEATYGLLMLGAKRSGEPFRETERALLRLLADYLARTVKLLRAQQEEELALAALAEPSRQLQSEQELLEAQALEALRLAAQPAPAPSPPQAQKDGLRVFALGPLRAERDGVPIERWGGDKAGTYQAEALFAFLFDRRGRGVTKDEAEEVIWPDLDLDKADTAFHRTVAALRRTLEPGLRRGNESKLVTYHHERYWFDPGAVAWCDADAFAVATERGHT</sequence>
<dbReference type="InterPro" id="IPR051677">
    <property type="entry name" value="AfsR-DnrI-RedD_regulator"/>
</dbReference>
<dbReference type="PANTHER" id="PTHR35807">
    <property type="entry name" value="TRANSCRIPTIONAL REGULATOR REDD-RELATED"/>
    <property type="match status" value="1"/>
</dbReference>
<dbReference type="GO" id="GO:0003677">
    <property type="term" value="F:DNA binding"/>
    <property type="evidence" value="ECO:0007669"/>
    <property type="project" value="InterPro"/>
</dbReference>
<name>A0A0P9DCW5_9CHLR</name>
<protein>
    <recommendedName>
        <fullName evidence="3">OmpR/PhoB-type domain-containing protein</fullName>
    </recommendedName>
</protein>
<proteinExistence type="predicted"/>
<dbReference type="EMBL" id="LJCR01003251">
    <property type="protein sequence ID" value="KPV47774.1"/>
    <property type="molecule type" value="Genomic_DNA"/>
</dbReference>
<accession>A0A0P9DCW5</accession>
<dbReference type="InterPro" id="IPR016032">
    <property type="entry name" value="Sig_transdc_resp-reg_C-effctor"/>
</dbReference>
<dbReference type="PANTHER" id="PTHR35807:SF2">
    <property type="entry name" value="TRANSCRIPTIONAL ACTIVATOR DOMAIN"/>
    <property type="match status" value="1"/>
</dbReference>
<reference evidence="1 2" key="1">
    <citation type="submission" date="2015-09" db="EMBL/GenBank/DDBJ databases">
        <title>Draft genome sequence of Kouleothrix aurantiaca JCM 19913.</title>
        <authorList>
            <person name="Hemp J."/>
        </authorList>
    </citation>
    <scope>NUCLEOTIDE SEQUENCE [LARGE SCALE GENOMIC DNA]</scope>
    <source>
        <strain evidence="1 2">COM-B</strain>
    </source>
</reference>
<feature type="non-terminal residue" evidence="1">
    <location>
        <position position="220"/>
    </location>
</feature>
<dbReference type="Gene3D" id="1.10.10.10">
    <property type="entry name" value="Winged helix-like DNA-binding domain superfamily/Winged helix DNA-binding domain"/>
    <property type="match status" value="1"/>
</dbReference>
<evidence type="ECO:0000313" key="1">
    <source>
        <dbReference type="EMBL" id="KPV47774.1"/>
    </source>
</evidence>
<dbReference type="GO" id="GO:0006355">
    <property type="term" value="P:regulation of DNA-templated transcription"/>
    <property type="evidence" value="ECO:0007669"/>
    <property type="project" value="InterPro"/>
</dbReference>
<evidence type="ECO:0008006" key="3">
    <source>
        <dbReference type="Google" id="ProtNLM"/>
    </source>
</evidence>
<gene>
    <name evidence="1" type="ORF">SE17_41635</name>
</gene>
<comment type="caution">
    <text evidence="1">The sequence shown here is derived from an EMBL/GenBank/DDBJ whole genome shotgun (WGS) entry which is preliminary data.</text>
</comment>
<dbReference type="InterPro" id="IPR036388">
    <property type="entry name" value="WH-like_DNA-bd_sf"/>
</dbReference>
<dbReference type="Proteomes" id="UP000050509">
    <property type="component" value="Unassembled WGS sequence"/>
</dbReference>
<dbReference type="AlphaFoldDB" id="A0A0P9DCW5"/>
<dbReference type="SUPFAM" id="SSF46894">
    <property type="entry name" value="C-terminal effector domain of the bipartite response regulators"/>
    <property type="match status" value="1"/>
</dbReference>
<feature type="non-terminal residue" evidence="1">
    <location>
        <position position="1"/>
    </location>
</feature>
<keyword evidence="2" id="KW-1185">Reference proteome</keyword>